<feature type="domain" description="Sigma-54 factor interaction" evidence="5">
    <location>
        <begin position="271"/>
        <end position="501"/>
    </location>
</feature>
<dbReference type="SUPFAM" id="SSF46689">
    <property type="entry name" value="Homeodomain-like"/>
    <property type="match status" value="1"/>
</dbReference>
<dbReference type="PANTHER" id="PTHR32071:SF57">
    <property type="entry name" value="C4-DICARBOXYLATE TRANSPORT TRANSCRIPTIONAL REGULATORY PROTEIN DCTD"/>
    <property type="match status" value="1"/>
</dbReference>
<dbReference type="OrthoDB" id="9803970at2"/>
<accession>A0A1I2JYA9</accession>
<dbReference type="InterPro" id="IPR002197">
    <property type="entry name" value="HTH_Fis"/>
</dbReference>
<dbReference type="GO" id="GO:0043565">
    <property type="term" value="F:sequence-specific DNA binding"/>
    <property type="evidence" value="ECO:0007669"/>
    <property type="project" value="InterPro"/>
</dbReference>
<evidence type="ECO:0000313" key="6">
    <source>
        <dbReference type="EMBL" id="PWL54665.1"/>
    </source>
</evidence>
<evidence type="ECO:0000313" key="8">
    <source>
        <dbReference type="Proteomes" id="UP000182135"/>
    </source>
</evidence>
<dbReference type="CDD" id="cd00009">
    <property type="entry name" value="AAA"/>
    <property type="match status" value="1"/>
</dbReference>
<dbReference type="EMBL" id="FOOE01000003">
    <property type="protein sequence ID" value="SFF59123.1"/>
    <property type="molecule type" value="Genomic_DNA"/>
</dbReference>
<keyword evidence="3" id="KW-0805">Transcription regulation</keyword>
<dbReference type="PROSITE" id="PS50045">
    <property type="entry name" value="SIGMA54_INTERACT_4"/>
    <property type="match status" value="1"/>
</dbReference>
<evidence type="ECO:0000256" key="3">
    <source>
        <dbReference type="ARBA" id="ARBA00023015"/>
    </source>
</evidence>
<dbReference type="GeneID" id="90545116"/>
<dbReference type="RefSeq" id="WP_027640026.1">
    <property type="nucleotide sequence ID" value="NZ_BAAACD010000011.1"/>
</dbReference>
<dbReference type="Gene3D" id="1.10.10.60">
    <property type="entry name" value="Homeodomain-like"/>
    <property type="match status" value="1"/>
</dbReference>
<dbReference type="GO" id="GO:0006355">
    <property type="term" value="P:regulation of DNA-templated transcription"/>
    <property type="evidence" value="ECO:0007669"/>
    <property type="project" value="InterPro"/>
</dbReference>
<dbReference type="GO" id="GO:0005524">
    <property type="term" value="F:ATP binding"/>
    <property type="evidence" value="ECO:0007669"/>
    <property type="project" value="UniProtKB-KW"/>
</dbReference>
<sequence>MASILLEIQETVMKYADIMSKIAQVEVEVVDKNLFRVAGTGIFQKHINEDMSAEGYVYKHLMITGNTEIIYNPGKEALCQKCPKRDTCKEEIEISMPLRLGGEIIGAIGLVGSTKEQKELILSKESMYLELLSQIADFIAVKAAEVTEMKKRAVILNALDCVINHIERGIIIFGNDNVITMANDSAKRQLAMDKLEGSIATVTPTGDNLNRQNEYIMLLKEKEYYIMGHLYDLNKEPQRYSKVLIFDSIRDLQEKYYEITSTINPMSSFNIIGVSPQTIHMQKEIKKVAKSTSTVLITGESGTGKEMVATAIWKASSRKDNRFVAINCGAIPEPLLESELFGYVKGAFSGADPNGRMGKFELANKGVIFLDEIGDMPLYLQVKLLRVLQERKIIRIGSNQVIPIDVRVIAATNKDLKEMMAANKFREDLYYRLNVIPLKIAPLRERREDIKELVYFFAKRYAKLFGKNLRRISEETMDYLYNYPWYGNVRELENTMEFMINMMENEGILDTKTLPDNFFEEAREETKESIDVSYETVRSLKELEKEEILKAIRLYGSDTEGKKKAAKSLGIGLATLYRKLEEYSQNDKKAFSK</sequence>
<dbReference type="InterPro" id="IPR058031">
    <property type="entry name" value="AAA_lid_NorR"/>
</dbReference>
<dbReference type="PANTHER" id="PTHR32071">
    <property type="entry name" value="TRANSCRIPTIONAL REGULATORY PROTEIN"/>
    <property type="match status" value="1"/>
</dbReference>
<dbReference type="InterPro" id="IPR027417">
    <property type="entry name" value="P-loop_NTPase"/>
</dbReference>
<dbReference type="Pfam" id="PF02954">
    <property type="entry name" value="HTH_8"/>
    <property type="match status" value="1"/>
</dbReference>
<evidence type="ECO:0000256" key="4">
    <source>
        <dbReference type="ARBA" id="ARBA00023163"/>
    </source>
</evidence>
<proteinExistence type="predicted"/>
<dbReference type="Pfam" id="PF00158">
    <property type="entry name" value="Sigma54_activat"/>
    <property type="match status" value="1"/>
</dbReference>
<dbReference type="InterPro" id="IPR003593">
    <property type="entry name" value="AAA+_ATPase"/>
</dbReference>
<dbReference type="Proteomes" id="UP000246114">
    <property type="component" value="Unassembled WGS sequence"/>
</dbReference>
<organism evidence="7 8">
    <name type="scientific">Clostridium cadaveris</name>
    <dbReference type="NCBI Taxonomy" id="1529"/>
    <lineage>
        <taxon>Bacteria</taxon>
        <taxon>Bacillati</taxon>
        <taxon>Bacillota</taxon>
        <taxon>Clostridia</taxon>
        <taxon>Eubacteriales</taxon>
        <taxon>Clostridiaceae</taxon>
        <taxon>Clostridium</taxon>
    </lineage>
</organism>
<keyword evidence="8" id="KW-1185">Reference proteome</keyword>
<evidence type="ECO:0000313" key="7">
    <source>
        <dbReference type="EMBL" id="SFF59123.1"/>
    </source>
</evidence>
<gene>
    <name evidence="6" type="ORF">DBY38_03970</name>
    <name evidence="7" type="ORF">SAMN04487885_103206</name>
</gene>
<keyword evidence="2" id="KW-0067">ATP-binding</keyword>
<dbReference type="PROSITE" id="PS00675">
    <property type="entry name" value="SIGMA54_INTERACT_1"/>
    <property type="match status" value="1"/>
</dbReference>
<dbReference type="Gene3D" id="3.40.50.300">
    <property type="entry name" value="P-loop containing nucleotide triphosphate hydrolases"/>
    <property type="match status" value="1"/>
</dbReference>
<dbReference type="Gene3D" id="1.10.8.60">
    <property type="match status" value="1"/>
</dbReference>
<reference evidence="6 9" key="2">
    <citation type="submission" date="2018-03" db="EMBL/GenBank/DDBJ databases">
        <title>The uncultured portion of the human microbiome is neutrally assembled.</title>
        <authorList>
            <person name="Jeraldo P."/>
            <person name="Boardman L."/>
            <person name="White B.A."/>
            <person name="Nelson H."/>
            <person name="Goldenfeld N."/>
            <person name="Chia N."/>
        </authorList>
    </citation>
    <scope>NUCLEOTIDE SEQUENCE [LARGE SCALE GENOMIC DNA]</scope>
    <source>
        <strain evidence="6">CIM:MAG 903</strain>
    </source>
</reference>
<dbReference type="Proteomes" id="UP000182135">
    <property type="component" value="Unassembled WGS sequence"/>
</dbReference>
<dbReference type="SUPFAM" id="SSF52540">
    <property type="entry name" value="P-loop containing nucleoside triphosphate hydrolases"/>
    <property type="match status" value="1"/>
</dbReference>
<dbReference type="InterPro" id="IPR025662">
    <property type="entry name" value="Sigma_54_int_dom_ATP-bd_1"/>
</dbReference>
<evidence type="ECO:0000256" key="2">
    <source>
        <dbReference type="ARBA" id="ARBA00022840"/>
    </source>
</evidence>
<dbReference type="InterPro" id="IPR029016">
    <property type="entry name" value="GAF-like_dom_sf"/>
</dbReference>
<reference evidence="7 8" key="1">
    <citation type="submission" date="2016-10" db="EMBL/GenBank/DDBJ databases">
        <authorList>
            <person name="de Groot N.N."/>
        </authorList>
    </citation>
    <scope>NUCLEOTIDE SEQUENCE [LARGE SCALE GENOMIC DNA]</scope>
    <source>
        <strain evidence="7 8">NLAE-zl-G419</strain>
    </source>
</reference>
<dbReference type="EMBL" id="QAMZ01000019">
    <property type="protein sequence ID" value="PWL54665.1"/>
    <property type="molecule type" value="Genomic_DNA"/>
</dbReference>
<name>A0A1I2JYA9_9CLOT</name>
<dbReference type="STRING" id="1529.SAMN04487885_103206"/>
<dbReference type="eggNOG" id="COG3829">
    <property type="taxonomic scope" value="Bacteria"/>
</dbReference>
<evidence type="ECO:0000256" key="1">
    <source>
        <dbReference type="ARBA" id="ARBA00022741"/>
    </source>
</evidence>
<dbReference type="FunFam" id="3.40.50.300:FF:000006">
    <property type="entry name" value="DNA-binding transcriptional regulator NtrC"/>
    <property type="match status" value="1"/>
</dbReference>
<keyword evidence="1" id="KW-0547">Nucleotide-binding</keyword>
<evidence type="ECO:0000259" key="5">
    <source>
        <dbReference type="PROSITE" id="PS50045"/>
    </source>
</evidence>
<dbReference type="Gene3D" id="3.30.450.40">
    <property type="match status" value="1"/>
</dbReference>
<evidence type="ECO:0000313" key="9">
    <source>
        <dbReference type="Proteomes" id="UP000246114"/>
    </source>
</evidence>
<dbReference type="InterPro" id="IPR002078">
    <property type="entry name" value="Sigma_54_int"/>
</dbReference>
<dbReference type="Pfam" id="PF25601">
    <property type="entry name" value="AAA_lid_14"/>
    <property type="match status" value="1"/>
</dbReference>
<keyword evidence="4" id="KW-0804">Transcription</keyword>
<dbReference type="SMART" id="SM00382">
    <property type="entry name" value="AAA"/>
    <property type="match status" value="1"/>
</dbReference>
<protein>
    <submittedName>
        <fullName evidence="6">AAA family ATPase</fullName>
    </submittedName>
    <submittedName>
        <fullName evidence="7">PAS modulated sigma54 specific transcriptional regulator, Fis family</fullName>
    </submittedName>
</protein>
<dbReference type="AlphaFoldDB" id="A0A1I2JYA9"/>
<dbReference type="InterPro" id="IPR009057">
    <property type="entry name" value="Homeodomain-like_sf"/>
</dbReference>